<proteinExistence type="inferred from homology"/>
<dbReference type="EMBL" id="UYRR01031325">
    <property type="protein sequence ID" value="VDK49052.1"/>
    <property type="molecule type" value="Genomic_DNA"/>
</dbReference>
<evidence type="ECO:0000313" key="9">
    <source>
        <dbReference type="WBParaSite" id="ASIM_0001372101-mRNA-1"/>
    </source>
</evidence>
<dbReference type="AlphaFoldDB" id="A0A0M3JZ20"/>
<keyword evidence="5" id="KW-0458">Lysosome</keyword>
<dbReference type="GO" id="GO:0043066">
    <property type="term" value="P:negative regulation of apoptotic process"/>
    <property type="evidence" value="ECO:0007669"/>
    <property type="project" value="InterPro"/>
</dbReference>
<dbReference type="GO" id="GO:0071230">
    <property type="term" value="P:cellular response to amino acid stimulus"/>
    <property type="evidence" value="ECO:0007669"/>
    <property type="project" value="TreeGrafter"/>
</dbReference>
<dbReference type="Gene3D" id="3.30.450.30">
    <property type="entry name" value="Dynein light chain 2a, cytoplasmic"/>
    <property type="match status" value="1"/>
</dbReference>
<dbReference type="Pfam" id="PF16672">
    <property type="entry name" value="LAMTOR5"/>
    <property type="match status" value="1"/>
</dbReference>
<comment type="similarity">
    <text evidence="3">Belongs to the LAMTOR5 family.</text>
</comment>
<gene>
    <name evidence="7" type="ORF">ASIM_LOCUS13149</name>
</gene>
<dbReference type="PANTHER" id="PTHR13342:SF2">
    <property type="entry name" value="RAGULATOR COMPLEX PROTEIN LAMTOR5"/>
    <property type="match status" value="1"/>
</dbReference>
<dbReference type="OrthoDB" id="76862at2759"/>
<dbReference type="GO" id="GO:0005764">
    <property type="term" value="C:lysosome"/>
    <property type="evidence" value="ECO:0007669"/>
    <property type="project" value="UniProtKB-SubCell"/>
</dbReference>
<evidence type="ECO:0000313" key="8">
    <source>
        <dbReference type="Proteomes" id="UP000267096"/>
    </source>
</evidence>
<name>A0A0M3JZ20_ANISI</name>
<keyword evidence="4" id="KW-0963">Cytoplasm</keyword>
<dbReference type="GO" id="GO:0005085">
    <property type="term" value="F:guanyl-nucleotide exchange factor activity"/>
    <property type="evidence" value="ECO:0007669"/>
    <property type="project" value="TreeGrafter"/>
</dbReference>
<evidence type="ECO:0000256" key="6">
    <source>
        <dbReference type="ARBA" id="ARBA00032692"/>
    </source>
</evidence>
<evidence type="ECO:0000256" key="2">
    <source>
        <dbReference type="ARBA" id="ARBA00004496"/>
    </source>
</evidence>
<evidence type="ECO:0000256" key="4">
    <source>
        <dbReference type="ARBA" id="ARBA00022490"/>
    </source>
</evidence>
<dbReference type="InterPro" id="IPR024135">
    <property type="entry name" value="LAMTOR5"/>
</dbReference>
<dbReference type="GO" id="GO:1904263">
    <property type="term" value="P:positive regulation of TORC1 signaling"/>
    <property type="evidence" value="ECO:0007669"/>
    <property type="project" value="TreeGrafter"/>
</dbReference>
<evidence type="ECO:0000256" key="1">
    <source>
        <dbReference type="ARBA" id="ARBA00004371"/>
    </source>
</evidence>
<dbReference type="GO" id="GO:0071986">
    <property type="term" value="C:Ragulator complex"/>
    <property type="evidence" value="ECO:0007669"/>
    <property type="project" value="InterPro"/>
</dbReference>
<dbReference type="WBParaSite" id="ASIM_0001372101-mRNA-1">
    <property type="protein sequence ID" value="ASIM_0001372101-mRNA-1"/>
    <property type="gene ID" value="ASIM_0001372101"/>
</dbReference>
<accession>A0A0M3JZ20</accession>
<evidence type="ECO:0000313" key="7">
    <source>
        <dbReference type="EMBL" id="VDK49052.1"/>
    </source>
</evidence>
<dbReference type="Proteomes" id="UP000267096">
    <property type="component" value="Unassembled WGS sequence"/>
</dbReference>
<reference evidence="7 8" key="2">
    <citation type="submission" date="2018-11" db="EMBL/GenBank/DDBJ databases">
        <authorList>
            <consortium name="Pathogen Informatics"/>
        </authorList>
    </citation>
    <scope>NUCLEOTIDE SEQUENCE [LARGE SCALE GENOMIC DNA]</scope>
</reference>
<dbReference type="PANTHER" id="PTHR13342">
    <property type="entry name" value="RAGULATOR COMPLEX PROTEIN LAMTOR5"/>
    <property type="match status" value="1"/>
</dbReference>
<reference evidence="9" key="1">
    <citation type="submission" date="2017-02" db="UniProtKB">
        <authorList>
            <consortium name="WormBaseParasite"/>
        </authorList>
    </citation>
    <scope>IDENTIFICATION</scope>
</reference>
<organism evidence="9">
    <name type="scientific">Anisakis simplex</name>
    <name type="common">Herring worm</name>
    <dbReference type="NCBI Taxonomy" id="6269"/>
    <lineage>
        <taxon>Eukaryota</taxon>
        <taxon>Metazoa</taxon>
        <taxon>Ecdysozoa</taxon>
        <taxon>Nematoda</taxon>
        <taxon>Chromadorea</taxon>
        <taxon>Rhabditida</taxon>
        <taxon>Spirurina</taxon>
        <taxon>Ascaridomorpha</taxon>
        <taxon>Ascaridoidea</taxon>
        <taxon>Anisakidae</taxon>
        <taxon>Anisakis</taxon>
        <taxon>Anisakis simplex complex</taxon>
    </lineage>
</organism>
<comment type="subcellular location">
    <subcellularLocation>
        <location evidence="2">Cytoplasm</location>
    </subcellularLocation>
    <subcellularLocation>
        <location evidence="1">Lysosome</location>
    </subcellularLocation>
</comment>
<evidence type="ECO:0000256" key="5">
    <source>
        <dbReference type="ARBA" id="ARBA00023228"/>
    </source>
</evidence>
<sequence>MNLGDGKTFWKVQRKEQFISAQKHLFIVQVQIIPIYCANVVLFVPAEKNISLECALSRMQSPNVMGVLCADAAALPLCYRGTLPSSSAPVISQLLSIASNLDSDSSRTNALIITIQSKKSKLIITKEGSISVAVHKSMQ</sequence>
<protein>
    <recommendedName>
        <fullName evidence="6">Late endosomal/lysosomal adaptor and MAPK and MTOR activator 5</fullName>
    </recommendedName>
</protein>
<keyword evidence="8" id="KW-1185">Reference proteome</keyword>
<evidence type="ECO:0000256" key="3">
    <source>
        <dbReference type="ARBA" id="ARBA00007795"/>
    </source>
</evidence>